<dbReference type="InterPro" id="IPR002921">
    <property type="entry name" value="Fungal_lipase-type"/>
</dbReference>
<feature type="region of interest" description="Disordered" evidence="1">
    <location>
        <begin position="218"/>
        <end position="262"/>
    </location>
</feature>
<keyword evidence="4" id="KW-1185">Reference proteome</keyword>
<accession>A0AAW1RZP0</accession>
<name>A0AAW1RZP0_9CHLO</name>
<feature type="domain" description="Fungal lipase-type" evidence="2">
    <location>
        <begin position="73"/>
        <end position="211"/>
    </location>
</feature>
<dbReference type="Pfam" id="PF01764">
    <property type="entry name" value="Lipase_3"/>
    <property type="match status" value="1"/>
</dbReference>
<organism evidence="3 4">
    <name type="scientific">Apatococcus lobatus</name>
    <dbReference type="NCBI Taxonomy" id="904363"/>
    <lineage>
        <taxon>Eukaryota</taxon>
        <taxon>Viridiplantae</taxon>
        <taxon>Chlorophyta</taxon>
        <taxon>core chlorophytes</taxon>
        <taxon>Trebouxiophyceae</taxon>
        <taxon>Chlorellales</taxon>
        <taxon>Chlorellaceae</taxon>
        <taxon>Apatococcus</taxon>
    </lineage>
</organism>
<sequence>MANFTEVQDVVNSLLSSELVYKILDGSEEEAVASFEEMRAGLPSSSATLQRVQWSLPHVSQRYLLAESDTTLYVAFMGTKQRRDLVANSRLTQRPVWMNIKHLTDNEEAPSAHAGYLTRADSIPVHSLWRQAEQGGKRLIFCGHSLGGAVAMLCTLRLLESLPSQHHLQISCYSFASPAIGNASLLNLTEAQGWSQHMTNFLLPEDFVMRLLYRSSPPPPPASSSLDDAALSSSSPGSSSCSPGAAKPQAAAGWSASPDFRPASQHLQHTTLQTPDAGALHAAAQRPAGDHPAAASPQSLSVPSQPATTASHVNPGVLPRASYEAMQAAWLGTASALPHMSLTRLIAMFFLERSVAGLSSAWQHLLWLGALLLPLSSATPFAFVFIAPHTAMPESWLVSSHLQQPTGTLSQAASQGQQESTMAATHSQMSFSALPDAPSLVSGQQAGGKQPEAWQETASMVQVSLALGLRVGSPEKRLAQSGPEGRAQQEGNAAPGLTHMSVTSSLSSLGRQSQSLSRSTYLTRSSSSEMSLASSDLDSQQLQDCSSGSSASSLQPASESSHPDDANHAAPAAWALHMDSFGAELQPRIEPAKDNLQIGSVASKNQQSHSLADASNSSASLTAAVDEGTANFPGCSMSNMRPEADAGDQEDATAVLPETASSTNAAVPASGLEAWPGKGYFAIGKTLYLMPRAAEPQPDLSNVHEAEQNPSSTELNKPMLESGALLDKRACKCCSGVLEPDPEPRHLLWTHRMPFYRQRFRQIFCHALKGWPLPQMAVPRALESSTLLAPAFKLSRAGIMWPADRLLTAAWRHQGEPLWQVPWKLLRRLLGGRWRAIYIHVEGKELGLCTGAHLEMAGNVFKADIIPTEPDTAAPARSKITNIISLQHAWAQVRTSLQGCCGRDKSHQDLLLRVLLPLSSLDASGMPTTAGKAAGTSKHGAVHLISDFQQMSAPVQPQSRYGSRYLQRLLEAMQHSPVQAA</sequence>
<dbReference type="PANTHER" id="PTHR47523">
    <property type="entry name" value="F21O3.11 PROTEIN"/>
    <property type="match status" value="1"/>
</dbReference>
<dbReference type="EMBL" id="JALJOS010000005">
    <property type="protein sequence ID" value="KAK9839062.1"/>
    <property type="molecule type" value="Genomic_DNA"/>
</dbReference>
<dbReference type="CDD" id="cd00519">
    <property type="entry name" value="Lipase_3"/>
    <property type="match status" value="1"/>
</dbReference>
<dbReference type="InterPro" id="IPR029058">
    <property type="entry name" value="AB_hydrolase_fold"/>
</dbReference>
<feature type="compositionally biased region" description="Low complexity" evidence="1">
    <location>
        <begin position="223"/>
        <end position="246"/>
    </location>
</feature>
<feature type="region of interest" description="Disordered" evidence="1">
    <location>
        <begin position="633"/>
        <end position="652"/>
    </location>
</feature>
<feature type="region of interest" description="Disordered" evidence="1">
    <location>
        <begin position="281"/>
        <end position="313"/>
    </location>
</feature>
<feature type="region of interest" description="Disordered" evidence="1">
    <location>
        <begin position="475"/>
        <end position="499"/>
    </location>
</feature>
<reference evidence="3 4" key="1">
    <citation type="journal article" date="2024" name="Nat. Commun.">
        <title>Phylogenomics reveals the evolutionary origins of lichenization in chlorophyte algae.</title>
        <authorList>
            <person name="Puginier C."/>
            <person name="Libourel C."/>
            <person name="Otte J."/>
            <person name="Skaloud P."/>
            <person name="Haon M."/>
            <person name="Grisel S."/>
            <person name="Petersen M."/>
            <person name="Berrin J.G."/>
            <person name="Delaux P.M."/>
            <person name="Dal Grande F."/>
            <person name="Keller J."/>
        </authorList>
    </citation>
    <scope>NUCLEOTIDE SEQUENCE [LARGE SCALE GENOMIC DNA]</scope>
    <source>
        <strain evidence="3 4">SAG 2145</strain>
    </source>
</reference>
<evidence type="ECO:0000313" key="3">
    <source>
        <dbReference type="EMBL" id="KAK9839062.1"/>
    </source>
</evidence>
<evidence type="ECO:0000259" key="2">
    <source>
        <dbReference type="Pfam" id="PF01764"/>
    </source>
</evidence>
<protein>
    <recommendedName>
        <fullName evidence="2">Fungal lipase-type domain-containing protein</fullName>
    </recommendedName>
</protein>
<feature type="compositionally biased region" description="Low complexity" evidence="1">
    <location>
        <begin position="531"/>
        <end position="560"/>
    </location>
</feature>
<feature type="region of interest" description="Disordered" evidence="1">
    <location>
        <begin position="531"/>
        <end position="568"/>
    </location>
</feature>
<dbReference type="AlphaFoldDB" id="A0AAW1RZP0"/>
<gene>
    <name evidence="3" type="ORF">WJX74_008663</name>
</gene>
<evidence type="ECO:0000313" key="4">
    <source>
        <dbReference type="Proteomes" id="UP001438707"/>
    </source>
</evidence>
<dbReference type="Proteomes" id="UP001438707">
    <property type="component" value="Unassembled WGS sequence"/>
</dbReference>
<comment type="caution">
    <text evidence="3">The sequence shown here is derived from an EMBL/GenBank/DDBJ whole genome shotgun (WGS) entry which is preliminary data.</text>
</comment>
<dbReference type="PANTHER" id="PTHR47523:SF1">
    <property type="entry name" value="F21O3.11 PROTEIN"/>
    <property type="match status" value="1"/>
</dbReference>
<dbReference type="SUPFAM" id="SSF53474">
    <property type="entry name" value="alpha/beta-Hydrolases"/>
    <property type="match status" value="1"/>
</dbReference>
<feature type="compositionally biased region" description="Polar residues" evidence="1">
    <location>
        <begin position="296"/>
        <end position="312"/>
    </location>
</feature>
<dbReference type="Gene3D" id="3.40.50.1820">
    <property type="entry name" value="alpha/beta hydrolase"/>
    <property type="match status" value="1"/>
</dbReference>
<proteinExistence type="predicted"/>
<feature type="region of interest" description="Disordered" evidence="1">
    <location>
        <begin position="407"/>
        <end position="428"/>
    </location>
</feature>
<evidence type="ECO:0000256" key="1">
    <source>
        <dbReference type="SAM" id="MobiDB-lite"/>
    </source>
</evidence>
<dbReference type="GO" id="GO:0006629">
    <property type="term" value="P:lipid metabolic process"/>
    <property type="evidence" value="ECO:0007669"/>
    <property type="project" value="InterPro"/>
</dbReference>